<feature type="domain" description="Methyltransferase type 11" evidence="1">
    <location>
        <begin position="77"/>
        <end position="125"/>
    </location>
</feature>
<gene>
    <name evidence="2" type="ORF">CWE11_04320</name>
</gene>
<dbReference type="Proteomes" id="UP000288405">
    <property type="component" value="Unassembled WGS sequence"/>
</dbReference>
<keyword evidence="2" id="KW-0489">Methyltransferase</keyword>
<protein>
    <submittedName>
        <fullName evidence="2">SAM-dependent methyltransferase</fullName>
    </submittedName>
</protein>
<evidence type="ECO:0000313" key="2">
    <source>
        <dbReference type="EMBL" id="RUO35260.1"/>
    </source>
</evidence>
<dbReference type="SUPFAM" id="SSF53335">
    <property type="entry name" value="S-adenosyl-L-methionine-dependent methyltransferases"/>
    <property type="match status" value="1"/>
</dbReference>
<comment type="caution">
    <text evidence="2">The sequence shown here is derived from an EMBL/GenBank/DDBJ whole genome shotgun (WGS) entry which is preliminary data.</text>
</comment>
<evidence type="ECO:0000313" key="3">
    <source>
        <dbReference type="Proteomes" id="UP000288405"/>
    </source>
</evidence>
<dbReference type="PANTHER" id="PTHR43036:SF2">
    <property type="entry name" value="OS04G0481300 PROTEIN"/>
    <property type="match status" value="1"/>
</dbReference>
<keyword evidence="3" id="KW-1185">Reference proteome</keyword>
<dbReference type="EMBL" id="PIPM01000003">
    <property type="protein sequence ID" value="RUO35260.1"/>
    <property type="molecule type" value="Genomic_DNA"/>
</dbReference>
<dbReference type="InterPro" id="IPR029063">
    <property type="entry name" value="SAM-dependent_MTases_sf"/>
</dbReference>
<dbReference type="InterPro" id="IPR013216">
    <property type="entry name" value="Methyltransf_11"/>
</dbReference>
<dbReference type="AlphaFoldDB" id="A0A432WN80"/>
<dbReference type="OrthoDB" id="6191410at2"/>
<dbReference type="Gene3D" id="3.40.50.150">
    <property type="entry name" value="Vaccinia Virus protein VP39"/>
    <property type="match status" value="1"/>
</dbReference>
<dbReference type="PANTHER" id="PTHR43036">
    <property type="entry name" value="OSJNBB0011N17.9 PROTEIN"/>
    <property type="match status" value="1"/>
</dbReference>
<organism evidence="2 3">
    <name type="scientific">Aliidiomarina sanyensis</name>
    <dbReference type="NCBI Taxonomy" id="1249555"/>
    <lineage>
        <taxon>Bacteria</taxon>
        <taxon>Pseudomonadati</taxon>
        <taxon>Pseudomonadota</taxon>
        <taxon>Gammaproteobacteria</taxon>
        <taxon>Alteromonadales</taxon>
        <taxon>Idiomarinaceae</taxon>
        <taxon>Aliidiomarina</taxon>
    </lineage>
</organism>
<name>A0A432WN80_9GAMM</name>
<dbReference type="Pfam" id="PF08241">
    <property type="entry name" value="Methyltransf_11"/>
    <property type="match status" value="1"/>
</dbReference>
<dbReference type="RefSeq" id="WP_126776380.1">
    <property type="nucleotide sequence ID" value="NZ_PIPM01000003.1"/>
</dbReference>
<sequence>MWFKPARIEHAPEPPKGWHSMPHGAWWRDSLARALEPHWETLFGHYLIKLGSLSAKLPNDCRIREQYTVGTFDSADIQARLSALPFQENTVDAVLMAHVLEYAEDPHEILREVDRMLRADGHLILALTNPWSPTILPRLWPSWRESGLMNSRLFSKNRVTDWLDLMHYEVIHDGYFAAGAPIPTVRDPERGWGWLLRSWPRLSGGYYLIARKREWPITPVRLQRARRQSTEIATASARIPSARSAHLVQQRDKMP</sequence>
<dbReference type="GO" id="GO:0008757">
    <property type="term" value="F:S-adenosylmethionine-dependent methyltransferase activity"/>
    <property type="evidence" value="ECO:0007669"/>
    <property type="project" value="InterPro"/>
</dbReference>
<dbReference type="GO" id="GO:0032259">
    <property type="term" value="P:methylation"/>
    <property type="evidence" value="ECO:0007669"/>
    <property type="project" value="UniProtKB-KW"/>
</dbReference>
<keyword evidence="2" id="KW-0808">Transferase</keyword>
<reference evidence="2 3" key="1">
    <citation type="journal article" date="2011" name="Front. Microbiol.">
        <title>Genomic signatures of strain selection and enhancement in Bacillus atrophaeus var. globigii, a historical biowarfare simulant.</title>
        <authorList>
            <person name="Gibbons H.S."/>
            <person name="Broomall S.M."/>
            <person name="McNew L.A."/>
            <person name="Daligault H."/>
            <person name="Chapman C."/>
            <person name="Bruce D."/>
            <person name="Karavis M."/>
            <person name="Krepps M."/>
            <person name="McGregor P.A."/>
            <person name="Hong C."/>
            <person name="Park K.H."/>
            <person name="Akmal A."/>
            <person name="Feldman A."/>
            <person name="Lin J.S."/>
            <person name="Chang W.E."/>
            <person name="Higgs B.W."/>
            <person name="Demirev P."/>
            <person name="Lindquist J."/>
            <person name="Liem A."/>
            <person name="Fochler E."/>
            <person name="Read T.D."/>
            <person name="Tapia R."/>
            <person name="Johnson S."/>
            <person name="Bishop-Lilly K.A."/>
            <person name="Detter C."/>
            <person name="Han C."/>
            <person name="Sozhamannan S."/>
            <person name="Rosenzweig C.N."/>
            <person name="Skowronski E.W."/>
        </authorList>
    </citation>
    <scope>NUCLEOTIDE SEQUENCE [LARGE SCALE GENOMIC DNA]</scope>
    <source>
        <strain evidence="2 3">GYP-17</strain>
    </source>
</reference>
<evidence type="ECO:0000259" key="1">
    <source>
        <dbReference type="Pfam" id="PF08241"/>
    </source>
</evidence>
<accession>A0A432WN80</accession>
<dbReference type="CDD" id="cd02440">
    <property type="entry name" value="AdoMet_MTases"/>
    <property type="match status" value="1"/>
</dbReference>
<proteinExistence type="predicted"/>